<sequence length="301" mass="31935">MLFESDPVKTIAVAGAVGGATDNNGTKASVGSAIVNRLLETKVKVIVLVRASSASLPRVTELRTKGAQIALVDYSDPLSVESALQGVDIVVSALAGGGLGLQTVLADAGKAAGVKLFVPSEFGMDSTKLTQDSPMYKKREVQLYLDNIGLPYVKFFSGLFADWISLFLKVNTGQVEIVGSDDPLIDFTSIGDVASFVTHALTTIPISDLAGQTFRLSGSRTSLIKLIPYIEKKQSSAGPKLRVVRVSVDDSLSRFKAKGDFLSLVKAKWAMGDGLLGTDEQVGESRKAFSGWDPVSVETFI</sequence>
<keyword evidence="2" id="KW-0560">Oxidoreductase</keyword>
<dbReference type="Gene3D" id="3.90.25.10">
    <property type="entry name" value="UDP-galactose 4-epimerase, domain 1"/>
    <property type="match status" value="1"/>
</dbReference>
<dbReference type="Pfam" id="PF05368">
    <property type="entry name" value="NmrA"/>
    <property type="match status" value="1"/>
</dbReference>
<protein>
    <submittedName>
        <fullName evidence="4">NmrA-like</fullName>
    </submittedName>
</protein>
<dbReference type="PANTHER" id="PTHR47706">
    <property type="entry name" value="NMRA-LIKE FAMILY PROTEIN"/>
    <property type="match status" value="1"/>
</dbReference>
<dbReference type="InterPro" id="IPR008030">
    <property type="entry name" value="NmrA-like"/>
</dbReference>
<feature type="domain" description="NmrA-like" evidence="3">
    <location>
        <begin position="29"/>
        <end position="247"/>
    </location>
</feature>
<reference evidence="4" key="1">
    <citation type="submission" date="2014-08" db="EMBL/GenBank/DDBJ databases">
        <authorList>
            <person name="Sharma Rahul"/>
            <person name="Thines Marco"/>
        </authorList>
    </citation>
    <scope>NUCLEOTIDE SEQUENCE</scope>
</reference>
<keyword evidence="1" id="KW-0521">NADP</keyword>
<name>A0A0F7SGW8_PHARH</name>
<dbReference type="PANTHER" id="PTHR47706:SF9">
    <property type="entry name" value="NMRA-LIKE DOMAIN-CONTAINING PROTEIN-RELATED"/>
    <property type="match status" value="1"/>
</dbReference>
<accession>A0A0F7SGW8</accession>
<organism evidence="4">
    <name type="scientific">Phaffia rhodozyma</name>
    <name type="common">Yeast</name>
    <name type="synonym">Xanthophyllomyces dendrorhous</name>
    <dbReference type="NCBI Taxonomy" id="264483"/>
    <lineage>
        <taxon>Eukaryota</taxon>
        <taxon>Fungi</taxon>
        <taxon>Dikarya</taxon>
        <taxon>Basidiomycota</taxon>
        <taxon>Agaricomycotina</taxon>
        <taxon>Tremellomycetes</taxon>
        <taxon>Cystofilobasidiales</taxon>
        <taxon>Mrakiaceae</taxon>
        <taxon>Phaffia</taxon>
    </lineage>
</organism>
<dbReference type="Gene3D" id="3.40.50.720">
    <property type="entry name" value="NAD(P)-binding Rossmann-like Domain"/>
    <property type="match status" value="1"/>
</dbReference>
<dbReference type="InterPro" id="IPR051609">
    <property type="entry name" value="NmrA/Isoflavone_reductase-like"/>
</dbReference>
<evidence type="ECO:0000259" key="3">
    <source>
        <dbReference type="Pfam" id="PF05368"/>
    </source>
</evidence>
<proteinExistence type="predicted"/>
<evidence type="ECO:0000256" key="1">
    <source>
        <dbReference type="ARBA" id="ARBA00022857"/>
    </source>
</evidence>
<dbReference type="InterPro" id="IPR036291">
    <property type="entry name" value="NAD(P)-bd_dom_sf"/>
</dbReference>
<evidence type="ECO:0000313" key="4">
    <source>
        <dbReference type="EMBL" id="CDZ96579.1"/>
    </source>
</evidence>
<dbReference type="EMBL" id="LN483144">
    <property type="protein sequence ID" value="CDZ96579.1"/>
    <property type="molecule type" value="Genomic_DNA"/>
</dbReference>
<evidence type="ECO:0000256" key="2">
    <source>
        <dbReference type="ARBA" id="ARBA00023002"/>
    </source>
</evidence>
<dbReference type="GO" id="GO:0016491">
    <property type="term" value="F:oxidoreductase activity"/>
    <property type="evidence" value="ECO:0007669"/>
    <property type="project" value="UniProtKB-KW"/>
</dbReference>
<dbReference type="SUPFAM" id="SSF51735">
    <property type="entry name" value="NAD(P)-binding Rossmann-fold domains"/>
    <property type="match status" value="1"/>
</dbReference>
<dbReference type="AlphaFoldDB" id="A0A0F7SGW8"/>